<accession>A0A2M8PI23</accession>
<dbReference type="EMBL" id="PGTM01000011">
    <property type="protein sequence ID" value="PJF37192.1"/>
    <property type="molecule type" value="Genomic_DNA"/>
</dbReference>
<feature type="transmembrane region" description="Helical" evidence="8">
    <location>
        <begin position="216"/>
        <end position="236"/>
    </location>
</feature>
<evidence type="ECO:0000313" key="10">
    <source>
        <dbReference type="Proteomes" id="UP000229681"/>
    </source>
</evidence>
<reference evidence="9 10" key="1">
    <citation type="submission" date="2017-11" db="EMBL/GenBank/DDBJ databases">
        <title>Evolution of Phototrophy in the Chloroflexi Phylum Driven by Horizontal Gene Transfer.</title>
        <authorList>
            <person name="Ward L.M."/>
            <person name="Hemp J."/>
            <person name="Shih P.M."/>
            <person name="Mcglynn S.E."/>
            <person name="Fischer W."/>
        </authorList>
    </citation>
    <scope>NUCLEOTIDE SEQUENCE [LARGE SCALE GENOMIC DNA]</scope>
    <source>
        <strain evidence="9">JP3_13</strain>
    </source>
</reference>
<dbReference type="PANTHER" id="PTHR33908:SF11">
    <property type="entry name" value="MEMBRANE PROTEIN"/>
    <property type="match status" value="1"/>
</dbReference>
<feature type="transmembrane region" description="Helical" evidence="8">
    <location>
        <begin position="129"/>
        <end position="146"/>
    </location>
</feature>
<feature type="transmembrane region" description="Helical" evidence="8">
    <location>
        <begin position="153"/>
        <end position="170"/>
    </location>
</feature>
<dbReference type="GO" id="GO:0005886">
    <property type="term" value="C:plasma membrane"/>
    <property type="evidence" value="ECO:0007669"/>
    <property type="project" value="UniProtKB-SubCell"/>
</dbReference>
<protein>
    <submittedName>
        <fullName evidence="9">Uncharacterized protein</fullName>
    </submittedName>
</protein>
<dbReference type="AlphaFoldDB" id="A0A2M8PI23"/>
<keyword evidence="2" id="KW-1003">Cell membrane</keyword>
<evidence type="ECO:0000256" key="6">
    <source>
        <dbReference type="ARBA" id="ARBA00022989"/>
    </source>
</evidence>
<keyword evidence="5 8" id="KW-0812">Transmembrane</keyword>
<sequence length="518" mass="56889">MLLSRIAPVYRRDVPRVALFALLIGASAAALIDHPGYTDAFYYYNAAQRMANGLGMTDANIWTYIGAPAGLPIPSHLYWQPLSSIIAFGGLSLFGIHFGAAQIAFLPLYALIAVLSYALGALLGKSRRVAWLAALLTIFSGYYFPYWFTTSTIAPFGAFGALSLLSMGIGRKRRAWAWFILSGACAALAHLTRSDGLLLLIVMLIVALWRTPLRSGVPMALAGALAYTALMAPWWLRTLALTGTPLPVGGLETAFMRSYDEIANYPPQISLSHFLDWGLENILESRLRALGINLMRFVGEQGMIVLVPLMLLSAWRKRMEPILSGFLLYAPLLFGLMTLVFALPGARGGLFHSGAALLPFWAALGAVGLQDVLIEAAQQRRWRLSQAKIVFGGALAAWAISLSLMVFANKRADWNHSGAFYQALSLPSEAIAMINDPPALYYFTGIMSVVLPNAPPSSISDLAARYGVTHVVLDRNHTKPMETLWRRQDVPFFLDHLYYDGKVRIYRVRTQGASREVN</sequence>
<keyword evidence="4" id="KW-0808">Transferase</keyword>
<keyword evidence="3" id="KW-0328">Glycosyltransferase</keyword>
<evidence type="ECO:0000256" key="8">
    <source>
        <dbReference type="SAM" id="Phobius"/>
    </source>
</evidence>
<evidence type="ECO:0000256" key="2">
    <source>
        <dbReference type="ARBA" id="ARBA00022475"/>
    </source>
</evidence>
<feature type="transmembrane region" description="Helical" evidence="8">
    <location>
        <begin position="389"/>
        <end position="408"/>
    </location>
</feature>
<gene>
    <name evidence="9" type="ORF">CUN49_01650</name>
</gene>
<feature type="transmembrane region" description="Helical" evidence="8">
    <location>
        <begin position="322"/>
        <end position="343"/>
    </location>
</feature>
<dbReference type="InterPro" id="IPR050297">
    <property type="entry name" value="LipidA_mod_glycosyltrf_83"/>
</dbReference>
<name>A0A2M8PI23_9CHLR</name>
<dbReference type="GO" id="GO:0009103">
    <property type="term" value="P:lipopolysaccharide biosynthetic process"/>
    <property type="evidence" value="ECO:0007669"/>
    <property type="project" value="UniProtKB-ARBA"/>
</dbReference>
<evidence type="ECO:0000313" key="9">
    <source>
        <dbReference type="EMBL" id="PJF37192.1"/>
    </source>
</evidence>
<feature type="transmembrane region" description="Helical" evidence="8">
    <location>
        <begin position="349"/>
        <end position="369"/>
    </location>
</feature>
<feature type="transmembrane region" description="Helical" evidence="8">
    <location>
        <begin position="176"/>
        <end position="209"/>
    </location>
</feature>
<dbReference type="GO" id="GO:0016763">
    <property type="term" value="F:pentosyltransferase activity"/>
    <property type="evidence" value="ECO:0007669"/>
    <property type="project" value="TreeGrafter"/>
</dbReference>
<comment type="subcellular location">
    <subcellularLocation>
        <location evidence="1">Cell membrane</location>
        <topology evidence="1">Multi-pass membrane protein</topology>
    </subcellularLocation>
</comment>
<feature type="transmembrane region" description="Helical" evidence="8">
    <location>
        <begin position="103"/>
        <end position="123"/>
    </location>
</feature>
<evidence type="ECO:0000256" key="5">
    <source>
        <dbReference type="ARBA" id="ARBA00022692"/>
    </source>
</evidence>
<dbReference type="PANTHER" id="PTHR33908">
    <property type="entry name" value="MANNOSYLTRANSFERASE YKCB-RELATED"/>
    <property type="match status" value="1"/>
</dbReference>
<keyword evidence="7 8" id="KW-0472">Membrane</keyword>
<dbReference type="Proteomes" id="UP000229681">
    <property type="component" value="Unassembled WGS sequence"/>
</dbReference>
<organism evidence="9 10">
    <name type="scientific">Candidatus Thermofonsia Clade 1 bacterium</name>
    <dbReference type="NCBI Taxonomy" id="2364210"/>
    <lineage>
        <taxon>Bacteria</taxon>
        <taxon>Bacillati</taxon>
        <taxon>Chloroflexota</taxon>
        <taxon>Candidatus Thermofontia</taxon>
        <taxon>Candidatus Thermofonsia Clade 1</taxon>
    </lineage>
</organism>
<evidence type="ECO:0000256" key="7">
    <source>
        <dbReference type="ARBA" id="ARBA00023136"/>
    </source>
</evidence>
<comment type="caution">
    <text evidence="9">The sequence shown here is derived from an EMBL/GenBank/DDBJ whole genome shotgun (WGS) entry which is preliminary data.</text>
</comment>
<evidence type="ECO:0000256" key="3">
    <source>
        <dbReference type="ARBA" id="ARBA00022676"/>
    </source>
</evidence>
<feature type="transmembrane region" description="Helical" evidence="8">
    <location>
        <begin position="294"/>
        <end position="315"/>
    </location>
</feature>
<evidence type="ECO:0000256" key="4">
    <source>
        <dbReference type="ARBA" id="ARBA00022679"/>
    </source>
</evidence>
<keyword evidence="6 8" id="KW-1133">Transmembrane helix</keyword>
<proteinExistence type="predicted"/>
<evidence type="ECO:0000256" key="1">
    <source>
        <dbReference type="ARBA" id="ARBA00004651"/>
    </source>
</evidence>